<dbReference type="InterPro" id="IPR028426">
    <property type="entry name" value="Huntingtin_fam"/>
</dbReference>
<dbReference type="InterPro" id="IPR000091">
    <property type="entry name" value="Huntingtin"/>
</dbReference>
<evidence type="ECO:0000256" key="1">
    <source>
        <dbReference type="SAM" id="Phobius"/>
    </source>
</evidence>
<comment type="caution">
    <text evidence="2">The sequence shown here is derived from an EMBL/GenBank/DDBJ whole genome shotgun (WGS) entry which is preliminary data.</text>
</comment>
<dbReference type="SUPFAM" id="SSF48371">
    <property type="entry name" value="ARM repeat"/>
    <property type="match status" value="1"/>
</dbReference>
<accession>A0A2G8K7V1</accession>
<dbReference type="GO" id="GO:0005634">
    <property type="term" value="C:nucleus"/>
    <property type="evidence" value="ECO:0007669"/>
    <property type="project" value="InterPro"/>
</dbReference>
<dbReference type="STRING" id="307972.A0A2G8K7V1"/>
<dbReference type="PANTHER" id="PTHR10170">
    <property type="entry name" value="HUNTINGTON DISEASE PROTEIN"/>
    <property type="match status" value="1"/>
</dbReference>
<dbReference type="EMBL" id="MRZV01000802">
    <property type="protein sequence ID" value="PIK44084.1"/>
    <property type="molecule type" value="Genomic_DNA"/>
</dbReference>
<dbReference type="InterPro" id="IPR048412">
    <property type="entry name" value="Htt_bridge"/>
</dbReference>
<dbReference type="Proteomes" id="UP000230750">
    <property type="component" value="Unassembled WGS sequence"/>
</dbReference>
<dbReference type="Pfam" id="PF12372">
    <property type="entry name" value="Htt_N-HEAT"/>
    <property type="match status" value="1"/>
</dbReference>
<name>A0A2G8K7V1_STIJA</name>
<keyword evidence="1" id="KW-0472">Membrane</keyword>
<dbReference type="OrthoDB" id="10065698at2759"/>
<organism evidence="2 3">
    <name type="scientific">Stichopus japonicus</name>
    <name type="common">Sea cucumber</name>
    <dbReference type="NCBI Taxonomy" id="307972"/>
    <lineage>
        <taxon>Eukaryota</taxon>
        <taxon>Metazoa</taxon>
        <taxon>Echinodermata</taxon>
        <taxon>Eleutherozoa</taxon>
        <taxon>Echinozoa</taxon>
        <taxon>Holothuroidea</taxon>
        <taxon>Aspidochirotacea</taxon>
        <taxon>Aspidochirotida</taxon>
        <taxon>Stichopodidae</taxon>
        <taxon>Apostichopus</taxon>
    </lineage>
</organism>
<proteinExistence type="predicted"/>
<reference evidence="2 3" key="1">
    <citation type="journal article" date="2017" name="PLoS Biol.">
        <title>The sea cucumber genome provides insights into morphological evolution and visceral regeneration.</title>
        <authorList>
            <person name="Zhang X."/>
            <person name="Sun L."/>
            <person name="Yuan J."/>
            <person name="Sun Y."/>
            <person name="Gao Y."/>
            <person name="Zhang L."/>
            <person name="Li S."/>
            <person name="Dai H."/>
            <person name="Hamel J.F."/>
            <person name="Liu C."/>
            <person name="Yu Y."/>
            <person name="Liu S."/>
            <person name="Lin W."/>
            <person name="Guo K."/>
            <person name="Jin S."/>
            <person name="Xu P."/>
            <person name="Storey K.B."/>
            <person name="Huan P."/>
            <person name="Zhang T."/>
            <person name="Zhou Y."/>
            <person name="Zhang J."/>
            <person name="Lin C."/>
            <person name="Li X."/>
            <person name="Xing L."/>
            <person name="Huo D."/>
            <person name="Sun M."/>
            <person name="Wang L."/>
            <person name="Mercier A."/>
            <person name="Li F."/>
            <person name="Yang H."/>
            <person name="Xiang J."/>
        </authorList>
    </citation>
    <scope>NUCLEOTIDE SEQUENCE [LARGE SCALE GENOMIC DNA]</scope>
    <source>
        <strain evidence="2">Shaxun</strain>
        <tissue evidence="2">Muscle</tissue>
    </source>
</reference>
<sequence>MPCHNTEVTSLAEIGKYTDEILSYLKSCVSIDSSHTILSVEQTSVHNYIRLFEPLVIQALKQYTVTSSVILQQQVLHLLGQLVQLRVNYCLLDSDQIFLGFILKQFEHMEEGQIRDYQLLIPHIFHFLVMLSHERYHSKAVIALPQIIQLTGGIMASGQRASTHIIPAFRPLVQDLFVVKGQNKSESSKELDIMREVVVSNLLTLIKYHEVLELLVPVLYQAHRESEEKWKRLSRQVVDLLMPLLARQEVDIDTAEALSTLHHLLGTVSPIALRPVDILLKALFLVPCPLASRKSVQRWLALVLVLLCMLTTQSKEETVLSRLKELGLTVDLFVCPEDEEKDKDDDLVTRMPNKPEDIFARLGYILCISPNCRSTFSFFFSLYLFTFVIGPMVFAADHRFCCFQPHGTVHPTQDDGEDDHFLAQEAARLLLYLTHMFKSGAFRKVPLAMSAMLKAASHRCWFSLEQLNSCFVGLIATQPLIVIEWCQLLLIFGCSEKDQWMDFLRTPKRPPLSKSLSQGV</sequence>
<keyword evidence="1" id="KW-0812">Transmembrane</keyword>
<dbReference type="Pfam" id="PF20925">
    <property type="entry name" value="Htt_bridge"/>
    <property type="match status" value="1"/>
</dbReference>
<keyword evidence="3" id="KW-1185">Reference proteome</keyword>
<dbReference type="PANTHER" id="PTHR10170:SF10">
    <property type="entry name" value="HUNTINGTIN"/>
    <property type="match status" value="1"/>
</dbReference>
<dbReference type="InterPro" id="IPR016024">
    <property type="entry name" value="ARM-type_fold"/>
</dbReference>
<dbReference type="InterPro" id="IPR024613">
    <property type="entry name" value="Huntingtin_N_HEAT_rpt-2"/>
</dbReference>
<dbReference type="AlphaFoldDB" id="A0A2G8K7V1"/>
<keyword evidence="1" id="KW-1133">Transmembrane helix</keyword>
<gene>
    <name evidence="2" type="ORF">BSL78_19072</name>
</gene>
<protein>
    <submittedName>
        <fullName evidence="2">Putative huntingtin</fullName>
    </submittedName>
</protein>
<evidence type="ECO:0000313" key="3">
    <source>
        <dbReference type="Proteomes" id="UP000230750"/>
    </source>
</evidence>
<evidence type="ECO:0000313" key="2">
    <source>
        <dbReference type="EMBL" id="PIK44084.1"/>
    </source>
</evidence>
<feature type="transmembrane region" description="Helical" evidence="1">
    <location>
        <begin position="376"/>
        <end position="396"/>
    </location>
</feature>
<dbReference type="GO" id="GO:0005737">
    <property type="term" value="C:cytoplasm"/>
    <property type="evidence" value="ECO:0007669"/>
    <property type="project" value="InterPro"/>
</dbReference>
<dbReference type="PRINTS" id="PR00375">
    <property type="entry name" value="HUNTINGTIN"/>
</dbReference>